<sequence>MNREYLGNSWLETGRIPDDLTSEDCFNRLWSLHPEEHGEVMIYGKMTPIPRWQRSYGRDYYFSGTVSKGYPIPDELVPY</sequence>
<organism evidence="1">
    <name type="scientific">marine sediment metagenome</name>
    <dbReference type="NCBI Taxonomy" id="412755"/>
    <lineage>
        <taxon>unclassified sequences</taxon>
        <taxon>metagenomes</taxon>
        <taxon>ecological metagenomes</taxon>
    </lineage>
</organism>
<reference evidence="1" key="1">
    <citation type="journal article" date="2014" name="Front. Microbiol.">
        <title>High frequency of phylogenetically diverse reductive dehalogenase-homologous genes in deep subseafloor sedimentary metagenomes.</title>
        <authorList>
            <person name="Kawai M."/>
            <person name="Futagami T."/>
            <person name="Toyoda A."/>
            <person name="Takaki Y."/>
            <person name="Nishi S."/>
            <person name="Hori S."/>
            <person name="Arai W."/>
            <person name="Tsubouchi T."/>
            <person name="Morono Y."/>
            <person name="Uchiyama I."/>
            <person name="Ito T."/>
            <person name="Fujiyama A."/>
            <person name="Inagaki F."/>
            <person name="Takami H."/>
        </authorList>
    </citation>
    <scope>NUCLEOTIDE SEQUENCE</scope>
    <source>
        <strain evidence="1">Expedition CK06-06</strain>
    </source>
</reference>
<name>X1A7D9_9ZZZZ</name>
<protein>
    <submittedName>
        <fullName evidence="1">Uncharacterized protein</fullName>
    </submittedName>
</protein>
<dbReference type="AlphaFoldDB" id="X1A7D9"/>
<accession>X1A7D9</accession>
<proteinExistence type="predicted"/>
<dbReference type="EMBL" id="BART01008647">
    <property type="protein sequence ID" value="GAG56121.1"/>
    <property type="molecule type" value="Genomic_DNA"/>
</dbReference>
<feature type="non-terminal residue" evidence="1">
    <location>
        <position position="79"/>
    </location>
</feature>
<evidence type="ECO:0000313" key="1">
    <source>
        <dbReference type="EMBL" id="GAG56121.1"/>
    </source>
</evidence>
<comment type="caution">
    <text evidence="1">The sequence shown here is derived from an EMBL/GenBank/DDBJ whole genome shotgun (WGS) entry which is preliminary data.</text>
</comment>
<gene>
    <name evidence="1" type="ORF">S01H4_19389</name>
</gene>